<protein>
    <recommendedName>
        <fullName evidence="10">Mesothelin a</fullName>
    </recommendedName>
</protein>
<sequence>MVMKYVPDQFLAAFFDNFSPVILAHEDAFPSVVRSAMLQVVFDRANLSLPSVSDAEVYVWLTSRLPPLLVQLSPGQVASYFGILAGRSCNIEKQGVLNLNMTISTLSTDTQQKVYDQILQTLRGPTPLRCYGDSYNTSFYGFLEQSFMGFQFPNLTAFLSLMPPDRMHLIINSIPPSELGDYLRRPNVVDNNAQLCMLLNSYSQTPQFLETESLPDAVRRSILPCVWPVALNSTQTSEVDAWFDRRLKNYLPFLTKSLISPSVINSTSCLAFQKLVSVLGVYNYTTADFVRGDVYNAIRTYLYVGSTSNPKCYFPSNPQLNSTAWFAQYIGSFVSFLTRDDLSTFGSESVIQVFTVNLQNIALFNTSVLPANLTNYYTTLLYQQDSNFNPLLLPILFRCVAPGPAFTQLSPSDSLIVLQNLTVLCTNLDPQVTAALAGTFGQNIDSTVISALGSQSTGMSLNQINSIKPQDLINSISTLSTVTGWSEGQAKAIIQSLLSSGVIQINSSSSLISLGTLIIGVPSRVFSSISGNQLISASQTPSLVANLLSGPQIIQQVFVSQIISVNTSNVQVIQNVPDDLATEIPRSLLVDFSSSNDVITKLNKKKWKRQQAELFFESLATESASAQLGGPNNLSSSVLQGFTCTGVRKIGNGQVKNLIKACRRSGSRKVNLVESQLTCMYTYIKDDAASFNLYPPDVLLYYDYSLVPQGSCRAYFTELGNADFSVFSAALSYKRTALFENAKSCLGITNTSLTEDEISVLGNMCCILDASYILNSDSSILEKLKACPSLTSAQAAAVQARMTNGNTRSGAPSVWTEQTLKDLGMLSLYMSSTFYDYFNTKTKNNYLRYFLGVLKENNVDSQKIGELKSAIRMSIPDESKRSTATDCTLGFITRVTIVNLTFPLNYDISQFTSCLNSTIVKDNLDALVSQVQEQNYTTIVLSKLRQAYNASGIIPEDQVQILGAMSRSATMADINMWSIIQIDTLSSLMDPSNGPWDPVLAKAIISKYLSVKGNSLGSVALNAIGGPNLCALDVVVIRNISVGSIKNADALDISSCTTEKKQELFALAYKAFIPVTRSISISASTYQLLQSYLPGADLAFIQNLVSSNISMDLPTFTGLLQSVIQNLTVSDIKGLLGTNLPVLKLYENVTVVQTWIRSQLQSDLNTLGVGLTGGKASPTNTTITPTVTNSSTTTSGSSSTTSSTTSGTASTTTSGTASTTTSGTTSTTKSTTGSSTTTGNAPPVRGAGFSFFALLVLLITSQYVVM</sequence>
<dbReference type="InterPro" id="IPR010335">
    <property type="entry name" value="Mesothelin"/>
</dbReference>
<proteinExistence type="inferred from homology"/>
<dbReference type="PANTHER" id="PTHR23412:SF6">
    <property type="entry name" value="MESOTHELIN"/>
    <property type="match status" value="1"/>
</dbReference>
<keyword evidence="6" id="KW-0325">Glycoprotein</keyword>
<evidence type="ECO:0000256" key="3">
    <source>
        <dbReference type="ARBA" id="ARBA00022729"/>
    </source>
</evidence>
<reference evidence="8" key="3">
    <citation type="submission" date="2025-09" db="UniProtKB">
        <authorList>
            <consortium name="Ensembl"/>
        </authorList>
    </citation>
    <scope>IDENTIFICATION</scope>
</reference>
<evidence type="ECO:0000256" key="5">
    <source>
        <dbReference type="ARBA" id="ARBA00023136"/>
    </source>
</evidence>
<evidence type="ECO:0000256" key="4">
    <source>
        <dbReference type="ARBA" id="ARBA00022889"/>
    </source>
</evidence>
<evidence type="ECO:0000256" key="7">
    <source>
        <dbReference type="SAM" id="MobiDB-lite"/>
    </source>
</evidence>
<keyword evidence="3" id="KW-0732">Signal</keyword>
<evidence type="ECO:0000256" key="2">
    <source>
        <dbReference type="ARBA" id="ARBA00011016"/>
    </source>
</evidence>
<comment type="subcellular location">
    <subcellularLocation>
        <location evidence="1">Membrane</location>
    </subcellularLocation>
</comment>
<dbReference type="GO" id="GO:0007160">
    <property type="term" value="P:cell-matrix adhesion"/>
    <property type="evidence" value="ECO:0007669"/>
    <property type="project" value="TreeGrafter"/>
</dbReference>
<dbReference type="Ensembl" id="ENSOABT00000079745.1">
    <property type="protein sequence ID" value="ENSOABP00000061277.1"/>
    <property type="gene ID" value="ENSOABG00000037525.1"/>
</dbReference>
<evidence type="ECO:0000313" key="8">
    <source>
        <dbReference type="Ensembl" id="ENSOABP00000061277.1"/>
    </source>
</evidence>
<name>A0AAZ1X0R2_OREAU</name>
<dbReference type="InterPro" id="IPR026664">
    <property type="entry name" value="Stereocilin-rel"/>
</dbReference>
<evidence type="ECO:0000256" key="1">
    <source>
        <dbReference type="ARBA" id="ARBA00004370"/>
    </source>
</evidence>
<accession>A0AAZ1X0R2</accession>
<feature type="region of interest" description="Disordered" evidence="7">
    <location>
        <begin position="1178"/>
        <end position="1242"/>
    </location>
</feature>
<dbReference type="AlphaFoldDB" id="A0AAZ1X0R2"/>
<dbReference type="Proteomes" id="UP000472276">
    <property type="component" value="Unassembled WGS sequence"/>
</dbReference>
<feature type="compositionally biased region" description="Low complexity" evidence="7">
    <location>
        <begin position="1178"/>
        <end position="1239"/>
    </location>
</feature>
<evidence type="ECO:0008006" key="10">
    <source>
        <dbReference type="Google" id="ProtNLM"/>
    </source>
</evidence>
<organism evidence="8 9">
    <name type="scientific">Oreochromis aureus</name>
    <name type="common">Israeli tilapia</name>
    <name type="synonym">Chromis aureus</name>
    <dbReference type="NCBI Taxonomy" id="47969"/>
    <lineage>
        <taxon>Eukaryota</taxon>
        <taxon>Metazoa</taxon>
        <taxon>Chordata</taxon>
        <taxon>Craniata</taxon>
        <taxon>Vertebrata</taxon>
        <taxon>Euteleostomi</taxon>
        <taxon>Actinopterygii</taxon>
        <taxon>Neopterygii</taxon>
        <taxon>Teleostei</taxon>
        <taxon>Neoteleostei</taxon>
        <taxon>Acanthomorphata</taxon>
        <taxon>Ovalentaria</taxon>
        <taxon>Cichlomorphae</taxon>
        <taxon>Cichliformes</taxon>
        <taxon>Cichlidae</taxon>
        <taxon>African cichlids</taxon>
        <taxon>Pseudocrenilabrinae</taxon>
        <taxon>Oreochromini</taxon>
        <taxon>Oreochromis</taxon>
    </lineage>
</organism>
<reference evidence="9" key="1">
    <citation type="submission" date="2020-03" db="EMBL/GenBank/DDBJ databases">
        <title>Evolution of repeat sequences and sex chromosomes of tilapia species revealed by chromosome-level genomes.</title>
        <authorList>
            <person name="Xu L."/>
            <person name="Tao W."/>
            <person name="Wang D."/>
            <person name="Zhou Q."/>
        </authorList>
    </citation>
    <scope>NUCLEOTIDE SEQUENCE [LARGE SCALE GENOMIC DNA]</scope>
    <source>
        <strain evidence="9">Israel</strain>
    </source>
</reference>
<dbReference type="Pfam" id="PF06060">
    <property type="entry name" value="Mesothelin"/>
    <property type="match status" value="1"/>
</dbReference>
<evidence type="ECO:0000313" key="9">
    <source>
        <dbReference type="Proteomes" id="UP000472276"/>
    </source>
</evidence>
<dbReference type="GO" id="GO:0016020">
    <property type="term" value="C:membrane"/>
    <property type="evidence" value="ECO:0007669"/>
    <property type="project" value="UniProtKB-SubCell"/>
</dbReference>
<keyword evidence="9" id="KW-1185">Reference proteome</keyword>
<keyword evidence="5" id="KW-0472">Membrane</keyword>
<comment type="similarity">
    <text evidence="2">Belongs to the mesothelin family.</text>
</comment>
<evidence type="ECO:0000256" key="6">
    <source>
        <dbReference type="ARBA" id="ARBA00023180"/>
    </source>
</evidence>
<reference evidence="8" key="2">
    <citation type="submission" date="2025-08" db="UniProtKB">
        <authorList>
            <consortium name="Ensembl"/>
        </authorList>
    </citation>
    <scope>IDENTIFICATION</scope>
</reference>
<dbReference type="PANTHER" id="PTHR23412">
    <property type="entry name" value="STEREOCILIN RELATED"/>
    <property type="match status" value="1"/>
</dbReference>
<keyword evidence="4" id="KW-0130">Cell adhesion</keyword>
<dbReference type="GO" id="GO:0009986">
    <property type="term" value="C:cell surface"/>
    <property type="evidence" value="ECO:0007669"/>
    <property type="project" value="TreeGrafter"/>
</dbReference>